<keyword evidence="5" id="KW-1185">Reference proteome</keyword>
<comment type="caution">
    <text evidence="4">The sequence shown here is derived from an EMBL/GenBank/DDBJ whole genome shotgun (WGS) entry which is preliminary data.</text>
</comment>
<feature type="region of interest" description="Disordered" evidence="2">
    <location>
        <begin position="195"/>
        <end position="311"/>
    </location>
</feature>
<feature type="compositionally biased region" description="Basic and acidic residues" evidence="2">
    <location>
        <begin position="257"/>
        <end position="268"/>
    </location>
</feature>
<proteinExistence type="predicted"/>
<feature type="coiled-coil region" evidence="1">
    <location>
        <begin position="65"/>
        <end position="92"/>
    </location>
</feature>
<name>A0ABQ8UT48_9EUKA</name>
<protein>
    <submittedName>
        <fullName evidence="4">Uncharacterized protein</fullName>
    </submittedName>
</protein>
<evidence type="ECO:0000256" key="2">
    <source>
        <dbReference type="SAM" id="MobiDB-lite"/>
    </source>
</evidence>
<dbReference type="Proteomes" id="UP001141327">
    <property type="component" value="Unassembled WGS sequence"/>
</dbReference>
<feature type="compositionally biased region" description="Low complexity" evidence="2">
    <location>
        <begin position="149"/>
        <end position="159"/>
    </location>
</feature>
<accession>A0ABQ8UT48</accession>
<evidence type="ECO:0000256" key="1">
    <source>
        <dbReference type="SAM" id="Coils"/>
    </source>
</evidence>
<keyword evidence="3" id="KW-0732">Signal</keyword>
<organism evidence="4 5">
    <name type="scientific">Paratrimastix pyriformis</name>
    <dbReference type="NCBI Taxonomy" id="342808"/>
    <lineage>
        <taxon>Eukaryota</taxon>
        <taxon>Metamonada</taxon>
        <taxon>Preaxostyla</taxon>
        <taxon>Paratrimastigidae</taxon>
        <taxon>Paratrimastix</taxon>
    </lineage>
</organism>
<reference evidence="4" key="1">
    <citation type="journal article" date="2022" name="bioRxiv">
        <title>Genomics of Preaxostyla Flagellates Illuminates Evolutionary Transitions and the Path Towards Mitochondrial Loss.</title>
        <authorList>
            <person name="Novak L.V.F."/>
            <person name="Treitli S.C."/>
            <person name="Pyrih J."/>
            <person name="Halakuc P."/>
            <person name="Pipaliya S.V."/>
            <person name="Vacek V."/>
            <person name="Brzon O."/>
            <person name="Soukal P."/>
            <person name="Eme L."/>
            <person name="Dacks J.B."/>
            <person name="Karnkowska A."/>
            <person name="Elias M."/>
            <person name="Hampl V."/>
        </authorList>
    </citation>
    <scope>NUCLEOTIDE SEQUENCE</scope>
    <source>
        <strain evidence="4">RCP-MX</strain>
    </source>
</reference>
<evidence type="ECO:0000313" key="4">
    <source>
        <dbReference type="EMBL" id="KAJ4460534.1"/>
    </source>
</evidence>
<feature type="signal peptide" evidence="3">
    <location>
        <begin position="1"/>
        <end position="18"/>
    </location>
</feature>
<feature type="chain" id="PRO_5046030954" evidence="3">
    <location>
        <begin position="19"/>
        <end position="311"/>
    </location>
</feature>
<evidence type="ECO:0000256" key="3">
    <source>
        <dbReference type="SAM" id="SignalP"/>
    </source>
</evidence>
<gene>
    <name evidence="4" type="ORF">PAPYR_3152</name>
</gene>
<dbReference type="EMBL" id="JAPMOS010000012">
    <property type="protein sequence ID" value="KAJ4460534.1"/>
    <property type="molecule type" value="Genomic_DNA"/>
</dbReference>
<keyword evidence="1" id="KW-0175">Coiled coil</keyword>
<feature type="region of interest" description="Disordered" evidence="2">
    <location>
        <begin position="140"/>
        <end position="161"/>
    </location>
</feature>
<feature type="compositionally biased region" description="Low complexity" evidence="2">
    <location>
        <begin position="283"/>
        <end position="311"/>
    </location>
</feature>
<sequence length="311" mass="34513">MARCFLVVCLLLAWGAWALEAEDFQELRKKHMQEIEEMKAKINAGEAPTMPVADPSDPDYSKKLREASQKRLDELKERLTRMRAEREAEINQRMGQHDNIVCSSYLSDSNEYLSFYFQMRGHGDYERPSMNDMLRSQFPARPDIDSANIGMPRGPSMPGRRPPRIPLAGGRPGHDGQGLEQVDFETMRTRLMQRHPDLNVPLPTNKGNGPRGSPSPLASRMSSDDIVMDDATRERLLRGEVNPEELGRRRPAQADLEEMRRRLDDLAASRRAGVPPTPPAAAPQPAAAAPQPAAAAPQPAAAAPQPAAPQM</sequence>
<evidence type="ECO:0000313" key="5">
    <source>
        <dbReference type="Proteomes" id="UP001141327"/>
    </source>
</evidence>